<comment type="caution">
    <text evidence="2">The sequence shown here is derived from an EMBL/GenBank/DDBJ whole genome shotgun (WGS) entry which is preliminary data.</text>
</comment>
<dbReference type="InterPro" id="IPR047806">
    <property type="entry name" value="IHF_actinobact"/>
</dbReference>
<protein>
    <recommendedName>
        <fullName evidence="1">Integration host factor-like helix-two turn-helix domain-containing protein</fullName>
    </recommendedName>
</protein>
<dbReference type="InterPro" id="IPR055201">
    <property type="entry name" value="IHF-like_H2TH"/>
</dbReference>
<dbReference type="Gene3D" id="1.10.8.50">
    <property type="match status" value="1"/>
</dbReference>
<feature type="domain" description="Integration host factor-like helix-two turn-helix" evidence="1">
    <location>
        <begin position="64"/>
        <end position="134"/>
    </location>
</feature>
<dbReference type="AlphaFoldDB" id="A0A3N2B9B6"/>
<evidence type="ECO:0000313" key="2">
    <source>
        <dbReference type="EMBL" id="ROR71694.1"/>
    </source>
</evidence>
<dbReference type="GO" id="GO:0003676">
    <property type="term" value="F:nucleic acid binding"/>
    <property type="evidence" value="ECO:0007669"/>
    <property type="project" value="InterPro"/>
</dbReference>
<dbReference type="SUPFAM" id="SSF46946">
    <property type="entry name" value="S13-like H2TH domain"/>
    <property type="match status" value="1"/>
</dbReference>
<dbReference type="EMBL" id="RKHK01000001">
    <property type="protein sequence ID" value="ROR71694.1"/>
    <property type="molecule type" value="Genomic_DNA"/>
</dbReference>
<dbReference type="Proteomes" id="UP000280668">
    <property type="component" value="Unassembled WGS sequence"/>
</dbReference>
<reference evidence="2 3" key="1">
    <citation type="submission" date="2018-11" db="EMBL/GenBank/DDBJ databases">
        <title>Sequencing the genomes of 1000 actinobacteria strains.</title>
        <authorList>
            <person name="Klenk H.-P."/>
        </authorList>
    </citation>
    <scope>NUCLEOTIDE SEQUENCE [LARGE SCALE GENOMIC DNA]</scope>
    <source>
        <strain evidence="2 3">DSM 11294</strain>
    </source>
</reference>
<dbReference type="NCBIfam" id="NF041260">
    <property type="entry name" value="actino_IHF"/>
    <property type="match status" value="1"/>
</dbReference>
<name>A0A3N2B9B6_9MICO</name>
<sequence>MAQPLVLDIALDAPSSVASCHPLILRTDEVTAVPLPPLTPEQRTQALEKAAAARATRAEVKNKLKYSQLKLSDVLDQAKSDEALSKLKVVSLLESLPGIGKATARSVMAEVGISEARRVRGLGPHQSTALVERFG</sequence>
<evidence type="ECO:0000313" key="3">
    <source>
        <dbReference type="Proteomes" id="UP000280668"/>
    </source>
</evidence>
<dbReference type="InterPro" id="IPR010979">
    <property type="entry name" value="Ribosomal_uS13-like_H2TH"/>
</dbReference>
<accession>A0A3N2B9B6</accession>
<gene>
    <name evidence="2" type="ORF">EDD31_0031</name>
</gene>
<dbReference type="Pfam" id="PF22525">
    <property type="entry name" value="H2TH_5"/>
    <property type="match status" value="1"/>
</dbReference>
<organism evidence="2 3">
    <name type="scientific">Bogoriella caseilytica</name>
    <dbReference type="NCBI Taxonomy" id="56055"/>
    <lineage>
        <taxon>Bacteria</taxon>
        <taxon>Bacillati</taxon>
        <taxon>Actinomycetota</taxon>
        <taxon>Actinomycetes</taxon>
        <taxon>Micrococcales</taxon>
        <taxon>Bogoriellaceae</taxon>
        <taxon>Bogoriella</taxon>
    </lineage>
</organism>
<evidence type="ECO:0000259" key="1">
    <source>
        <dbReference type="Pfam" id="PF22525"/>
    </source>
</evidence>
<keyword evidence="3" id="KW-1185">Reference proteome</keyword>
<proteinExistence type="predicted"/>